<gene>
    <name evidence="5" type="ORF">MESMUL_16070</name>
</gene>
<dbReference type="InterPro" id="IPR002933">
    <property type="entry name" value="Peptidase_M20"/>
</dbReference>
<evidence type="ECO:0000313" key="5">
    <source>
        <dbReference type="EMBL" id="GBO94253.1"/>
    </source>
</evidence>
<dbReference type="GO" id="GO:0016787">
    <property type="term" value="F:hydrolase activity"/>
    <property type="evidence" value="ECO:0007669"/>
    <property type="project" value="UniProtKB-KW"/>
</dbReference>
<dbReference type="Pfam" id="PF07687">
    <property type="entry name" value="M20_dimer"/>
    <property type="match status" value="1"/>
</dbReference>
<keyword evidence="2" id="KW-0378">Hydrolase</keyword>
<name>A0A388SF08_9BURK</name>
<keyword evidence="1" id="KW-0479">Metal-binding</keyword>
<dbReference type="RefSeq" id="WP_116270489.1">
    <property type="nucleotide sequence ID" value="NZ_BGZJ01000001.1"/>
</dbReference>
<dbReference type="Gene3D" id="3.40.630.10">
    <property type="entry name" value="Zn peptidases"/>
    <property type="match status" value="1"/>
</dbReference>
<comment type="caution">
    <text evidence="5">The sequence shown here is derived from an EMBL/GenBank/DDBJ whole genome shotgun (WGS) entry which is preliminary data.</text>
</comment>
<dbReference type="Pfam" id="PF01546">
    <property type="entry name" value="Peptidase_M20"/>
    <property type="match status" value="1"/>
</dbReference>
<dbReference type="InterPro" id="IPR011650">
    <property type="entry name" value="Peptidase_M20_dimer"/>
</dbReference>
<dbReference type="SUPFAM" id="SSF53187">
    <property type="entry name" value="Zn-dependent exopeptidases"/>
    <property type="match status" value="1"/>
</dbReference>
<dbReference type="Proteomes" id="UP000266091">
    <property type="component" value="Unassembled WGS sequence"/>
</dbReference>
<dbReference type="GO" id="GO:0046872">
    <property type="term" value="F:metal ion binding"/>
    <property type="evidence" value="ECO:0007669"/>
    <property type="project" value="UniProtKB-KW"/>
</dbReference>
<dbReference type="SUPFAM" id="SSF55031">
    <property type="entry name" value="Bacterial exopeptidase dimerisation domain"/>
    <property type="match status" value="1"/>
</dbReference>
<dbReference type="EMBL" id="BGZJ01000001">
    <property type="protein sequence ID" value="GBO94253.1"/>
    <property type="molecule type" value="Genomic_DNA"/>
</dbReference>
<feature type="active site" description="Proton acceptor" evidence="3">
    <location>
        <position position="137"/>
    </location>
</feature>
<proteinExistence type="predicted"/>
<keyword evidence="6" id="KW-1185">Reference proteome</keyword>
<dbReference type="InterPro" id="IPR036264">
    <property type="entry name" value="Bact_exopeptidase_dim_dom"/>
</dbReference>
<dbReference type="AlphaFoldDB" id="A0A388SF08"/>
<dbReference type="PANTHER" id="PTHR43808:SF9">
    <property type="entry name" value="BLL0789 PROTEIN"/>
    <property type="match status" value="1"/>
</dbReference>
<dbReference type="InterPro" id="IPR050072">
    <property type="entry name" value="Peptidase_M20A"/>
</dbReference>
<reference evidence="5 6" key="1">
    <citation type="journal article" date="2018" name="Int. J. Syst. Evol. Microbiol.">
        <title>Mesosutterella multiformis gen. nov., sp. nov., a member of the family Sutterellaceae and Sutterella megalosphaeroides sp. nov., isolated from human faeces.</title>
        <authorList>
            <person name="Sakamoto M."/>
            <person name="Ikeyama N."/>
            <person name="Kunihiro T."/>
            <person name="Iino T."/>
            <person name="Yuki M."/>
            <person name="Ohkuma M."/>
        </authorList>
    </citation>
    <scope>NUCLEOTIDE SEQUENCE [LARGE SCALE GENOMIC DNA]</scope>
    <source>
        <strain evidence="5 6">4NBBH2</strain>
    </source>
</reference>
<feature type="active site" evidence="3">
    <location>
        <position position="77"/>
    </location>
</feature>
<dbReference type="PANTHER" id="PTHR43808">
    <property type="entry name" value="ACETYLORNITHINE DEACETYLASE"/>
    <property type="match status" value="1"/>
</dbReference>
<evidence type="ECO:0000259" key="4">
    <source>
        <dbReference type="Pfam" id="PF07687"/>
    </source>
</evidence>
<evidence type="ECO:0000256" key="2">
    <source>
        <dbReference type="ARBA" id="ARBA00022801"/>
    </source>
</evidence>
<sequence>MNLRPEFLSPLRTLTGIDSPSGDAEGVTKAGDVMEGIFRKLGWETDRPEVGSYGRACVFRNHPESETADLMLCAHLDTVHSRGSAARYPFRIDEGLAFGPGVADDRSGLAAIAAIASGLPAAVKDRLSLKVVLTPAEEITPREHAEFLREASRGVPAAFIFEPGRPDGSFVRARKGSSTVRVDFHGVPAHAGNRPEDGRNAIDAMAAAIPQLKHLASEIDGTAISTGLVSGGTTANTVAEHASVTFDLRYGSDRDRDELIFRMRKLCLTGFADGVTSDLKIESLGPALPLSAESASLITLINRAAATLRLPSPVWAEAGGASDGNELASFGVAVIDALAPSGGLLHNPNKEYLDLATVEPRLRLIEKALELLASAKTGASPAR</sequence>
<evidence type="ECO:0000313" key="6">
    <source>
        <dbReference type="Proteomes" id="UP000266091"/>
    </source>
</evidence>
<dbReference type="InterPro" id="IPR017150">
    <property type="entry name" value="Pept_M20_glutamate_carboxypep"/>
</dbReference>
<dbReference type="OrthoDB" id="9776600at2"/>
<organism evidence="5 6">
    <name type="scientific">Mesosutterella multiformis</name>
    <dbReference type="NCBI Taxonomy" id="2259133"/>
    <lineage>
        <taxon>Bacteria</taxon>
        <taxon>Pseudomonadati</taxon>
        <taxon>Pseudomonadota</taxon>
        <taxon>Betaproteobacteria</taxon>
        <taxon>Burkholderiales</taxon>
        <taxon>Sutterellaceae</taxon>
        <taxon>Mesosutterella</taxon>
    </lineage>
</organism>
<accession>A0A388SF08</accession>
<evidence type="ECO:0000256" key="3">
    <source>
        <dbReference type="PIRSR" id="PIRSR037238-1"/>
    </source>
</evidence>
<dbReference type="Gene3D" id="3.30.70.360">
    <property type="match status" value="1"/>
</dbReference>
<evidence type="ECO:0000256" key="1">
    <source>
        <dbReference type="ARBA" id="ARBA00022723"/>
    </source>
</evidence>
<dbReference type="PIRSF" id="PIRSF037238">
    <property type="entry name" value="Carboxypeptidase_G2"/>
    <property type="match status" value="1"/>
</dbReference>
<feature type="domain" description="Peptidase M20 dimerisation" evidence="4">
    <location>
        <begin position="173"/>
        <end position="267"/>
    </location>
</feature>
<protein>
    <submittedName>
        <fullName evidence="5">Peptidase M20</fullName>
    </submittedName>
</protein>